<sequence>WPWRARPGTASRSLPPSPTCARRPGSGGTPRRGVLHLLDREDLRAVVGHLMEPVSG</sequence>
<protein>
    <submittedName>
        <fullName evidence="2">Uncharacterized protein</fullName>
    </submittedName>
</protein>
<evidence type="ECO:0000313" key="2">
    <source>
        <dbReference type="EMBL" id="CAA9389102.1"/>
    </source>
</evidence>
<accession>A0A6J4NIX2</accession>
<dbReference type="EMBL" id="CADCUM010000088">
    <property type="protein sequence ID" value="CAA9389102.1"/>
    <property type="molecule type" value="Genomic_DNA"/>
</dbReference>
<gene>
    <name evidence="2" type="ORF">AVDCRST_MAG32-2195</name>
</gene>
<feature type="region of interest" description="Disordered" evidence="1">
    <location>
        <begin position="1"/>
        <end position="36"/>
    </location>
</feature>
<organism evidence="2">
    <name type="scientific">uncultured Nocardioides sp</name>
    <dbReference type="NCBI Taxonomy" id="198441"/>
    <lineage>
        <taxon>Bacteria</taxon>
        <taxon>Bacillati</taxon>
        <taxon>Actinomycetota</taxon>
        <taxon>Actinomycetes</taxon>
        <taxon>Propionibacteriales</taxon>
        <taxon>Nocardioidaceae</taxon>
        <taxon>Nocardioides</taxon>
        <taxon>environmental samples</taxon>
    </lineage>
</organism>
<evidence type="ECO:0000256" key="1">
    <source>
        <dbReference type="SAM" id="MobiDB-lite"/>
    </source>
</evidence>
<reference evidence="2" key="1">
    <citation type="submission" date="2020-02" db="EMBL/GenBank/DDBJ databases">
        <authorList>
            <person name="Meier V. D."/>
        </authorList>
    </citation>
    <scope>NUCLEOTIDE SEQUENCE</scope>
    <source>
        <strain evidence="2">AVDCRST_MAG32</strain>
    </source>
</reference>
<proteinExistence type="predicted"/>
<dbReference type="AlphaFoldDB" id="A0A6J4NIX2"/>
<feature type="non-terminal residue" evidence="2">
    <location>
        <position position="56"/>
    </location>
</feature>
<feature type="non-terminal residue" evidence="2">
    <location>
        <position position="1"/>
    </location>
</feature>
<name>A0A6J4NIX2_9ACTN</name>